<dbReference type="EMBL" id="JAMTCK010000004">
    <property type="protein sequence ID" value="MCP2165183.1"/>
    <property type="molecule type" value="Genomic_DNA"/>
</dbReference>
<dbReference type="PANTHER" id="PTHR36115">
    <property type="entry name" value="PROLINE-RICH ANTIGEN HOMOLOG-RELATED"/>
    <property type="match status" value="1"/>
</dbReference>
<name>A0AAE3GCB6_9PSEU</name>
<keyword evidence="2" id="KW-1003">Cell membrane</keyword>
<keyword evidence="4 7" id="KW-1133">Transmembrane helix</keyword>
<feature type="domain" description="RDD" evidence="8">
    <location>
        <begin position="132"/>
        <end position="289"/>
    </location>
</feature>
<proteinExistence type="predicted"/>
<feature type="compositionally biased region" description="Low complexity" evidence="6">
    <location>
        <begin position="90"/>
        <end position="109"/>
    </location>
</feature>
<dbReference type="Pfam" id="PF06271">
    <property type="entry name" value="RDD"/>
    <property type="match status" value="1"/>
</dbReference>
<feature type="region of interest" description="Disordered" evidence="6">
    <location>
        <begin position="1"/>
        <end position="116"/>
    </location>
</feature>
<dbReference type="InterPro" id="IPR051791">
    <property type="entry name" value="Pra-immunoreactive"/>
</dbReference>
<dbReference type="AlphaFoldDB" id="A0AAE3GCB6"/>
<feature type="compositionally biased region" description="Low complexity" evidence="6">
    <location>
        <begin position="47"/>
        <end position="64"/>
    </location>
</feature>
<keyword evidence="3 7" id="KW-0812">Transmembrane</keyword>
<feature type="transmembrane region" description="Helical" evidence="7">
    <location>
        <begin position="250"/>
        <end position="275"/>
    </location>
</feature>
<keyword evidence="10" id="KW-1185">Reference proteome</keyword>
<feature type="compositionally biased region" description="Low complexity" evidence="6">
    <location>
        <begin position="1"/>
        <end position="25"/>
    </location>
</feature>
<gene>
    <name evidence="9" type="ORF">LX83_002032</name>
</gene>
<comment type="caution">
    <text evidence="9">The sequence shown here is derived from an EMBL/GenBank/DDBJ whole genome shotgun (WGS) entry which is preliminary data.</text>
</comment>
<dbReference type="InterPro" id="IPR010432">
    <property type="entry name" value="RDD"/>
</dbReference>
<evidence type="ECO:0000256" key="5">
    <source>
        <dbReference type="ARBA" id="ARBA00023136"/>
    </source>
</evidence>
<reference evidence="9" key="1">
    <citation type="submission" date="2022-06" db="EMBL/GenBank/DDBJ databases">
        <title>Genomic Encyclopedia of Archaeal and Bacterial Type Strains, Phase II (KMG-II): from individual species to whole genera.</title>
        <authorList>
            <person name="Goeker M."/>
        </authorList>
    </citation>
    <scope>NUCLEOTIDE SEQUENCE</scope>
    <source>
        <strain evidence="9">DSM 43935</strain>
    </source>
</reference>
<evidence type="ECO:0000256" key="2">
    <source>
        <dbReference type="ARBA" id="ARBA00022475"/>
    </source>
</evidence>
<dbReference type="PANTHER" id="PTHR36115:SF4">
    <property type="entry name" value="MEMBRANE PROTEIN"/>
    <property type="match status" value="1"/>
</dbReference>
<evidence type="ECO:0000256" key="1">
    <source>
        <dbReference type="ARBA" id="ARBA00004651"/>
    </source>
</evidence>
<protein>
    <submittedName>
        <fullName evidence="9">Membrane protein YckC, RDD family</fullName>
    </submittedName>
</protein>
<comment type="subcellular location">
    <subcellularLocation>
        <location evidence="1">Cell membrane</location>
        <topology evidence="1">Multi-pass membrane protein</topology>
    </subcellularLocation>
</comment>
<feature type="transmembrane region" description="Helical" evidence="7">
    <location>
        <begin position="188"/>
        <end position="209"/>
    </location>
</feature>
<sequence>MTNPYGTPGQPGFPQQPQPGYGQQPPASPPYGQPAPGGFGQQPPQPGYGQPAGQPGYGQQPQPGFGQGPASPPYGQPAPGGFGQQPPQPGYGQQPYQQQPGYGQQPYGGNPYGGGMGGEQVQIPGVGLFAKASVGNRFLARLIDGLIVGVPLAIINFIISNAMAPSAEEITASIESGDFSALSAGPNLFLTAFITGALMAVLSGAYEVVMLSMKGATVGKLAMGLRVVTAQSAHNPAGALGGGPAAIRWAVLYAGAIVPIVGPIWVLVCVLSPLFDSQSGQGFHDKAAKTWVISVK</sequence>
<evidence type="ECO:0000256" key="6">
    <source>
        <dbReference type="SAM" id="MobiDB-lite"/>
    </source>
</evidence>
<organism evidence="9 10">
    <name type="scientific">Goodfellowiella coeruleoviolacea</name>
    <dbReference type="NCBI Taxonomy" id="334858"/>
    <lineage>
        <taxon>Bacteria</taxon>
        <taxon>Bacillati</taxon>
        <taxon>Actinomycetota</taxon>
        <taxon>Actinomycetes</taxon>
        <taxon>Pseudonocardiales</taxon>
        <taxon>Pseudonocardiaceae</taxon>
        <taxon>Goodfellowiella</taxon>
    </lineage>
</organism>
<dbReference type="RefSeq" id="WP_253769741.1">
    <property type="nucleotide sequence ID" value="NZ_JAMTCK010000004.1"/>
</dbReference>
<evidence type="ECO:0000313" key="10">
    <source>
        <dbReference type="Proteomes" id="UP001206128"/>
    </source>
</evidence>
<evidence type="ECO:0000313" key="9">
    <source>
        <dbReference type="EMBL" id="MCP2165183.1"/>
    </source>
</evidence>
<evidence type="ECO:0000259" key="8">
    <source>
        <dbReference type="Pfam" id="PF06271"/>
    </source>
</evidence>
<accession>A0AAE3GCB6</accession>
<dbReference type="GO" id="GO:0005886">
    <property type="term" value="C:plasma membrane"/>
    <property type="evidence" value="ECO:0007669"/>
    <property type="project" value="UniProtKB-SubCell"/>
</dbReference>
<keyword evidence="5 7" id="KW-0472">Membrane</keyword>
<evidence type="ECO:0000256" key="7">
    <source>
        <dbReference type="SAM" id="Phobius"/>
    </source>
</evidence>
<dbReference type="Proteomes" id="UP001206128">
    <property type="component" value="Unassembled WGS sequence"/>
</dbReference>
<feature type="transmembrane region" description="Helical" evidence="7">
    <location>
        <begin position="138"/>
        <end position="159"/>
    </location>
</feature>
<evidence type="ECO:0000256" key="3">
    <source>
        <dbReference type="ARBA" id="ARBA00022692"/>
    </source>
</evidence>
<evidence type="ECO:0000256" key="4">
    <source>
        <dbReference type="ARBA" id="ARBA00022989"/>
    </source>
</evidence>